<evidence type="ECO:0000256" key="1">
    <source>
        <dbReference type="SAM" id="Phobius"/>
    </source>
</evidence>
<keyword evidence="1" id="KW-0472">Membrane</keyword>
<dbReference type="AlphaFoldDB" id="A0A926E2E2"/>
<name>A0A926E2E2_9FIRM</name>
<reference evidence="2" key="1">
    <citation type="submission" date="2020-08" db="EMBL/GenBank/DDBJ databases">
        <title>Genome public.</title>
        <authorList>
            <person name="Liu C."/>
            <person name="Sun Q."/>
        </authorList>
    </citation>
    <scope>NUCLEOTIDE SEQUENCE</scope>
    <source>
        <strain evidence="2">NSJ-33</strain>
    </source>
</reference>
<proteinExistence type="predicted"/>
<comment type="caution">
    <text evidence="2">The sequence shown here is derived from an EMBL/GenBank/DDBJ whole genome shotgun (WGS) entry which is preliminary data.</text>
</comment>
<protein>
    <submittedName>
        <fullName evidence="2">DUF2752 domain-containing protein</fullName>
    </submittedName>
</protein>
<feature type="transmembrane region" description="Helical" evidence="1">
    <location>
        <begin position="106"/>
        <end position="125"/>
    </location>
</feature>
<keyword evidence="1" id="KW-0812">Transmembrane</keyword>
<dbReference type="Pfam" id="PF10825">
    <property type="entry name" value="DUF2752"/>
    <property type="match status" value="1"/>
</dbReference>
<keyword evidence="1" id="KW-1133">Transmembrane helix</keyword>
<dbReference type="InterPro" id="IPR021215">
    <property type="entry name" value="DUF2752"/>
</dbReference>
<feature type="transmembrane region" description="Helical" evidence="1">
    <location>
        <begin position="73"/>
        <end position="94"/>
    </location>
</feature>
<dbReference type="RefSeq" id="WP_249293392.1">
    <property type="nucleotide sequence ID" value="NZ_JACRSV010000001.1"/>
</dbReference>
<feature type="transmembrane region" description="Helical" evidence="1">
    <location>
        <begin position="7"/>
        <end position="24"/>
    </location>
</feature>
<evidence type="ECO:0000313" key="3">
    <source>
        <dbReference type="Proteomes" id="UP000610760"/>
    </source>
</evidence>
<organism evidence="2 3">
    <name type="scientific">Fumia xinanensis</name>
    <dbReference type="NCBI Taxonomy" id="2763659"/>
    <lineage>
        <taxon>Bacteria</taxon>
        <taxon>Bacillati</taxon>
        <taxon>Bacillota</taxon>
        <taxon>Clostridia</taxon>
        <taxon>Eubacteriales</taxon>
        <taxon>Oscillospiraceae</taxon>
        <taxon>Fumia</taxon>
    </lineage>
</organism>
<keyword evidence="3" id="KW-1185">Reference proteome</keyword>
<accession>A0A926E2E2</accession>
<dbReference type="Proteomes" id="UP000610760">
    <property type="component" value="Unassembled WGS sequence"/>
</dbReference>
<sequence length="129" mass="14770">MKKRVLQIGYILLPVFLLSLFFLTKDFTLSLSYFLPNCPFYRYTGFYCPACGNTRSVRALLRGDVISALQYNIVPLILLILGLFLYAELGTALFGTHKTLLPRKGLFWIVFGILMAIYFVGRNFFLPLP</sequence>
<gene>
    <name evidence="2" type="ORF">H8710_00335</name>
</gene>
<dbReference type="EMBL" id="JACRSV010000001">
    <property type="protein sequence ID" value="MBC8558503.1"/>
    <property type="molecule type" value="Genomic_DNA"/>
</dbReference>
<evidence type="ECO:0000313" key="2">
    <source>
        <dbReference type="EMBL" id="MBC8558503.1"/>
    </source>
</evidence>